<feature type="transmembrane region" description="Helical" evidence="1">
    <location>
        <begin position="155"/>
        <end position="175"/>
    </location>
</feature>
<keyword evidence="1" id="KW-0812">Transmembrane</keyword>
<evidence type="ECO:0000313" key="3">
    <source>
        <dbReference type="Proteomes" id="UP000050523"/>
    </source>
</evidence>
<feature type="transmembrane region" description="Helical" evidence="1">
    <location>
        <begin position="72"/>
        <end position="96"/>
    </location>
</feature>
<accession>A0AA40TV76</accession>
<dbReference type="Proteomes" id="UP000050523">
    <property type="component" value="Unassembled WGS sequence"/>
</dbReference>
<sequence length="176" mass="19966">MPRIITDQTPQSVVDEQQVKLFGSPKERLDFYRREIHYETTNLSNRTNAYLSAQSFLVIAYASSMANMNPAWGAMFTLVVPAMLALLGLLSTLFAWPGIRAACDIIQHWHHKQAQLLLSEPVIGLTYDDSPLFSDWESSETGPKKSLLFSKRSPWLFSFFWIFLGGFAVFVQLVAD</sequence>
<protein>
    <submittedName>
        <fullName evidence="2">Uncharacterized protein</fullName>
    </submittedName>
</protein>
<name>A0AA40TV76_9PSED</name>
<keyword evidence="1" id="KW-1133">Transmembrane helix</keyword>
<dbReference type="EMBL" id="LJRO01000181">
    <property type="protein sequence ID" value="KPZ01340.1"/>
    <property type="molecule type" value="Genomic_DNA"/>
</dbReference>
<evidence type="ECO:0000256" key="1">
    <source>
        <dbReference type="SAM" id="Phobius"/>
    </source>
</evidence>
<proteinExistence type="predicted"/>
<evidence type="ECO:0000313" key="2">
    <source>
        <dbReference type="EMBL" id="KPZ01340.1"/>
    </source>
</evidence>
<gene>
    <name evidence="2" type="ORF">ALO43_02776</name>
</gene>
<organism evidence="2 3">
    <name type="scientific">Pseudomonas tremae</name>
    <dbReference type="NCBI Taxonomy" id="200454"/>
    <lineage>
        <taxon>Bacteria</taxon>
        <taxon>Pseudomonadati</taxon>
        <taxon>Pseudomonadota</taxon>
        <taxon>Gammaproteobacteria</taxon>
        <taxon>Pseudomonadales</taxon>
        <taxon>Pseudomonadaceae</taxon>
        <taxon>Pseudomonas</taxon>
    </lineage>
</organism>
<reference evidence="2 3" key="1">
    <citation type="submission" date="2015-09" db="EMBL/GenBank/DDBJ databases">
        <title>Genome announcement of multiple Pseudomonas syringae strains.</title>
        <authorList>
            <person name="Thakur S."/>
            <person name="Wang P.W."/>
            <person name="Gong Y."/>
            <person name="Weir B.S."/>
            <person name="Guttman D.S."/>
        </authorList>
    </citation>
    <scope>NUCLEOTIDE SEQUENCE [LARGE SCALE GENOMIC DNA]</scope>
    <source>
        <strain evidence="2 3">ICMP9151</strain>
    </source>
</reference>
<keyword evidence="1" id="KW-0472">Membrane</keyword>
<comment type="caution">
    <text evidence="2">The sequence shown here is derived from an EMBL/GenBank/DDBJ whole genome shotgun (WGS) entry which is preliminary data.</text>
</comment>
<dbReference type="AlphaFoldDB" id="A0AA40TV76"/>